<reference evidence="1" key="1">
    <citation type="journal article" date="2021" name="Proc. Natl. Acad. Sci. U.S.A.">
        <title>A Catalog of Tens of Thousands of Viruses from Human Metagenomes Reveals Hidden Associations with Chronic Diseases.</title>
        <authorList>
            <person name="Tisza M.J."/>
            <person name="Buck C.B."/>
        </authorList>
    </citation>
    <scope>NUCLEOTIDE SEQUENCE</scope>
    <source>
        <strain evidence="1">CtEw721</strain>
    </source>
</reference>
<proteinExistence type="predicted"/>
<sequence>MAIYKPSNCAPFMETWDLDKPQVITCELNTNNVPVTGYKLKIFDSKNEPVYEDKEFKPLPAGYTGLNESELKIPFEPYNKDKNTAGFKTDEKGEPLLRNNYPYQPYKWQITLAQGQITDGGFSQLPTNNDAYDMTVVSGTIIGSTKDRIQSKLSEEIYADYFIQLYKDDKKTTVGERVLIESYDHTYGYLYPQKGEFTDEQIGNASYFQIFKNTNNVEYIKTNRIVDDITAYAMDKDSQGEDKTISGDDGGLYKVGIFTASEQTSKYYYTQNIQQYNGNTGTWLDNYPEVKNFSVPLSAFCGAGVKGVFIAGETLLLVKNQNDADSGSNTDDLLLSKDNGVFLFVSAKWVPKEEGSTEGHVVITWQRPAMADTWAEFLGQSFFVKRTGENWDSTATSSGTLGSTPLGFKPEEAIKIYPNGTTKDAQTFGKIFKTGDGNETDGYKVYVRPFVGLESGMRFNCLKGTASHVYNNVKIDTDDWFVLVDKDLKDNAYPNFTPDVDTYSFTSFFKTSDENPFYAYNHAKLKIEGFNTEGSGEYIHNSRILDVSATYKPGTDVKASWSSYKWTLEDLLYGTIKETEVQYSGTISAKFVGLENEHVYLLSVTVQDTLGRIQTAQAVITIQVEFPSQPFKDLKADFVCNDAAVEIDMSVTGVVLPSSADAAYIDYLVKKDDGETAGKIPFITADADKKTYLVTNASSDHITYNKGATGVTINYGNDTLNRDSLLKYNRMRFSGNLTGTLYGPSENTYVLASEHSGLSTYFEGPMIRVEHEIGVYRGVDSKTICEVGLEPDTVPWKENLTKANDKRGQLYAEMAIYRQNGSEYVKGKEVIRSTGVAWRTEIKPVVYAMREDKGKNEGGQEINPPSDKYDYIDCDAVYEKGADNTSTIKEGYKNIRGAGSYNSSANPDDFGMGFCLAKSTGATGSFGFWSDKKLTQVTQADDSTICVESIEDEWNYWPENETEYYWCDESDYGVYQQKDVNATGNHSGRQELDGKTFTIQAMFQNFDPTQAGVTDERKVELKVDGYEPATTGTTGGGNQ</sequence>
<accession>A0A8S5TRY6</accession>
<evidence type="ECO:0000313" key="1">
    <source>
        <dbReference type="EMBL" id="DAF84969.1"/>
    </source>
</evidence>
<name>A0A8S5TRY6_9CAUD</name>
<protein>
    <submittedName>
        <fullName evidence="1">Uncharacterized protein</fullName>
    </submittedName>
</protein>
<dbReference type="EMBL" id="BK015914">
    <property type="protein sequence ID" value="DAF84969.1"/>
    <property type="molecule type" value="Genomic_DNA"/>
</dbReference>
<organism evidence="1">
    <name type="scientific">Siphoviridae sp. ctEw721</name>
    <dbReference type="NCBI Taxonomy" id="2825400"/>
    <lineage>
        <taxon>Viruses</taxon>
        <taxon>Duplodnaviria</taxon>
        <taxon>Heunggongvirae</taxon>
        <taxon>Uroviricota</taxon>
        <taxon>Caudoviricetes</taxon>
    </lineage>
</organism>